<dbReference type="InterPro" id="IPR014710">
    <property type="entry name" value="RmlC-like_jellyroll"/>
</dbReference>
<dbReference type="Gene3D" id="2.60.120.10">
    <property type="entry name" value="Jelly Rolls"/>
    <property type="match status" value="1"/>
</dbReference>
<dbReference type="AlphaFoldDB" id="A0A939LZZ2"/>
<name>A0A939LZZ2_9MICO</name>
<evidence type="ECO:0000313" key="4">
    <source>
        <dbReference type="Proteomes" id="UP000664398"/>
    </source>
</evidence>
<dbReference type="Pfam" id="PF07883">
    <property type="entry name" value="Cupin_2"/>
    <property type="match status" value="1"/>
</dbReference>
<reference evidence="3" key="1">
    <citation type="submission" date="2021-03" db="EMBL/GenBank/DDBJ databases">
        <title>Leucobacter chromiisoli sp. nov., isolated from chromium-containing soil of chemical plant.</title>
        <authorList>
            <person name="Xu Z."/>
        </authorList>
    </citation>
    <scope>NUCLEOTIDE SEQUENCE</scope>
    <source>
        <strain evidence="3">A2</strain>
    </source>
</reference>
<evidence type="ECO:0000256" key="1">
    <source>
        <dbReference type="SAM" id="MobiDB-lite"/>
    </source>
</evidence>
<evidence type="ECO:0000313" key="3">
    <source>
        <dbReference type="EMBL" id="MBO1806023.1"/>
    </source>
</evidence>
<organism evidence="3 4">
    <name type="scientific">Leucobacter ruminantium</name>
    <dbReference type="NCBI Taxonomy" id="1289170"/>
    <lineage>
        <taxon>Bacteria</taxon>
        <taxon>Bacillati</taxon>
        <taxon>Actinomycetota</taxon>
        <taxon>Actinomycetes</taxon>
        <taxon>Micrococcales</taxon>
        <taxon>Microbacteriaceae</taxon>
        <taxon>Leucobacter</taxon>
    </lineage>
</organism>
<sequence>MGTESRPPQESHGSHGEVQLENEHFRVTRWTIEPGGAIPLHRHDHEYVVVPLVTGTMHVVAADGGLVVSDLVEGASYTRPAGSEHRVENRASDSPIVFVEVERLS</sequence>
<accession>A0A939LZZ2</accession>
<dbReference type="EMBL" id="JAGDYL010000022">
    <property type="protein sequence ID" value="MBO1806023.1"/>
    <property type="molecule type" value="Genomic_DNA"/>
</dbReference>
<evidence type="ECO:0000259" key="2">
    <source>
        <dbReference type="Pfam" id="PF07883"/>
    </source>
</evidence>
<dbReference type="Proteomes" id="UP000664398">
    <property type="component" value="Unassembled WGS sequence"/>
</dbReference>
<feature type="region of interest" description="Disordered" evidence="1">
    <location>
        <begin position="1"/>
        <end position="20"/>
    </location>
</feature>
<keyword evidence="4" id="KW-1185">Reference proteome</keyword>
<dbReference type="SUPFAM" id="SSF51182">
    <property type="entry name" value="RmlC-like cupins"/>
    <property type="match status" value="1"/>
</dbReference>
<protein>
    <submittedName>
        <fullName evidence="3">Cupin domain-containing protein</fullName>
    </submittedName>
</protein>
<dbReference type="InterPro" id="IPR013096">
    <property type="entry name" value="Cupin_2"/>
</dbReference>
<dbReference type="RefSeq" id="WP_208046491.1">
    <property type="nucleotide sequence ID" value="NZ_JAGDYL010000022.1"/>
</dbReference>
<feature type="domain" description="Cupin type-2" evidence="2">
    <location>
        <begin position="29"/>
        <end position="101"/>
    </location>
</feature>
<dbReference type="InterPro" id="IPR011051">
    <property type="entry name" value="RmlC_Cupin_sf"/>
</dbReference>
<comment type="caution">
    <text evidence="3">The sequence shown here is derived from an EMBL/GenBank/DDBJ whole genome shotgun (WGS) entry which is preliminary data.</text>
</comment>
<gene>
    <name evidence="3" type="ORF">J4H91_11960</name>
</gene>
<proteinExistence type="predicted"/>